<proteinExistence type="inferred from homology"/>
<dbReference type="AlphaFoldDB" id="A0AAE3HHM7"/>
<dbReference type="PANTHER" id="PTHR10625:SF10">
    <property type="entry name" value="HISTONE DEACETYLASE HDAC1"/>
    <property type="match status" value="1"/>
</dbReference>
<dbReference type="RefSeq" id="WP_259054037.1">
    <property type="nucleotide sequence ID" value="NZ_JANUCT010000003.1"/>
</dbReference>
<evidence type="ECO:0000313" key="3">
    <source>
        <dbReference type="EMBL" id="MCS3902496.1"/>
    </source>
</evidence>
<feature type="domain" description="Histone deacetylase" evidence="2">
    <location>
        <begin position="20"/>
        <end position="309"/>
    </location>
</feature>
<reference evidence="3" key="1">
    <citation type="submission" date="2022-08" db="EMBL/GenBank/DDBJ databases">
        <title>Genomic Encyclopedia of Type Strains, Phase III (KMG-III): the genomes of soil and plant-associated and newly described type strains.</title>
        <authorList>
            <person name="Whitman W."/>
        </authorList>
    </citation>
    <scope>NUCLEOTIDE SEQUENCE</scope>
    <source>
        <strain evidence="3">HMT 1</strain>
    </source>
</reference>
<accession>A0AAE3HHM7</accession>
<dbReference type="GO" id="GO:0040029">
    <property type="term" value="P:epigenetic regulation of gene expression"/>
    <property type="evidence" value="ECO:0007669"/>
    <property type="project" value="TreeGrafter"/>
</dbReference>
<dbReference type="PRINTS" id="PR01270">
    <property type="entry name" value="HDASUPER"/>
</dbReference>
<dbReference type="InterPro" id="IPR023696">
    <property type="entry name" value="Ureohydrolase_dom_sf"/>
</dbReference>
<dbReference type="Proteomes" id="UP001204445">
    <property type="component" value="Unassembled WGS sequence"/>
</dbReference>
<protein>
    <submittedName>
        <fullName evidence="3">Acetoin utilization deacetylase AcuC-like enzyme</fullName>
    </submittedName>
</protein>
<evidence type="ECO:0000256" key="1">
    <source>
        <dbReference type="ARBA" id="ARBA00005947"/>
    </source>
</evidence>
<dbReference type="InterPro" id="IPR000286">
    <property type="entry name" value="HDACs"/>
</dbReference>
<dbReference type="GO" id="GO:0004407">
    <property type="term" value="F:histone deacetylase activity"/>
    <property type="evidence" value="ECO:0007669"/>
    <property type="project" value="TreeGrafter"/>
</dbReference>
<dbReference type="PANTHER" id="PTHR10625">
    <property type="entry name" value="HISTONE DEACETYLASE HDAC1-RELATED"/>
    <property type="match status" value="1"/>
</dbReference>
<comment type="caution">
    <text evidence="3">The sequence shown here is derived from an EMBL/GenBank/DDBJ whole genome shotgun (WGS) entry which is preliminary data.</text>
</comment>
<sequence>MRTGFLYDPRYLEHDTGRGHPESAARLRASIDHLQQQSWFSQLHAVQATRIEDQWLREIHSADYIDRVVSACHDRAPYLDCPDVSISAQSCDIARLAAGGALALADAVIDGRVDNGFALLRPPGHHAESDQALGFCLFNNIAITARYLQREHGLDKILILDWDVHHGNGTQHSFEDDPSVFYLSLHQYPFYPGSGSASETGTGHGRGATLNCPMPTGSSDRDYELAFRERVLPAVDRFRPEAILISAGFDAHRDDPLAGINLSSEFYAWMTQRLMEAADHHAGGRIVSLLEGGYDLHALPACIAQHLGTLSAYHFDPPYP</sequence>
<dbReference type="InterPro" id="IPR037138">
    <property type="entry name" value="His_deacetylse_dom_sf"/>
</dbReference>
<dbReference type="Pfam" id="PF00850">
    <property type="entry name" value="Hist_deacetyl"/>
    <property type="match status" value="1"/>
</dbReference>
<gene>
    <name evidence="3" type="ORF">J2T55_000500</name>
</gene>
<comment type="similarity">
    <text evidence="1">Belongs to the histone deacetylase family.</text>
</comment>
<dbReference type="EMBL" id="JANUCT010000003">
    <property type="protein sequence ID" value="MCS3902496.1"/>
    <property type="molecule type" value="Genomic_DNA"/>
</dbReference>
<dbReference type="InterPro" id="IPR023801">
    <property type="entry name" value="His_deacetylse_dom"/>
</dbReference>
<dbReference type="Gene3D" id="3.40.800.20">
    <property type="entry name" value="Histone deacetylase domain"/>
    <property type="match status" value="1"/>
</dbReference>
<organism evidence="3 4">
    <name type="scientific">Methylohalomonas lacus</name>
    <dbReference type="NCBI Taxonomy" id="398773"/>
    <lineage>
        <taxon>Bacteria</taxon>
        <taxon>Pseudomonadati</taxon>
        <taxon>Pseudomonadota</taxon>
        <taxon>Gammaproteobacteria</taxon>
        <taxon>Methylohalomonadales</taxon>
        <taxon>Methylohalomonadaceae</taxon>
        <taxon>Methylohalomonas</taxon>
    </lineage>
</organism>
<evidence type="ECO:0000313" key="4">
    <source>
        <dbReference type="Proteomes" id="UP001204445"/>
    </source>
</evidence>
<evidence type="ECO:0000259" key="2">
    <source>
        <dbReference type="Pfam" id="PF00850"/>
    </source>
</evidence>
<keyword evidence="4" id="KW-1185">Reference proteome</keyword>
<dbReference type="CDD" id="cd09992">
    <property type="entry name" value="HDAC_classII"/>
    <property type="match status" value="1"/>
</dbReference>
<name>A0AAE3HHM7_9GAMM</name>
<dbReference type="SUPFAM" id="SSF52768">
    <property type="entry name" value="Arginase/deacetylase"/>
    <property type="match status" value="1"/>
</dbReference>